<dbReference type="EMBL" id="AJIL01000019">
    <property type="protein sequence ID" value="KNF03067.1"/>
    <property type="molecule type" value="Genomic_DNA"/>
</dbReference>
<evidence type="ECO:0000313" key="4">
    <source>
        <dbReference type="Proteomes" id="UP000054564"/>
    </source>
</evidence>
<accession>A0A0L0VV53</accession>
<feature type="region of interest" description="Disordered" evidence="1">
    <location>
        <begin position="450"/>
        <end position="470"/>
    </location>
</feature>
<feature type="signal peptide" evidence="2">
    <location>
        <begin position="1"/>
        <end position="20"/>
    </location>
</feature>
<evidence type="ECO:0000313" key="3">
    <source>
        <dbReference type="EMBL" id="KNF03067.1"/>
    </source>
</evidence>
<feature type="region of interest" description="Disordered" evidence="1">
    <location>
        <begin position="401"/>
        <end position="425"/>
    </location>
</feature>
<proteinExistence type="predicted"/>
<feature type="compositionally biased region" description="Basic residues" evidence="1">
    <location>
        <begin position="46"/>
        <end position="58"/>
    </location>
</feature>
<dbReference type="AlphaFoldDB" id="A0A0L0VV53"/>
<feature type="region of interest" description="Disordered" evidence="1">
    <location>
        <begin position="29"/>
        <end position="72"/>
    </location>
</feature>
<organism evidence="3 4">
    <name type="scientific">Puccinia striiformis f. sp. tritici PST-78</name>
    <dbReference type="NCBI Taxonomy" id="1165861"/>
    <lineage>
        <taxon>Eukaryota</taxon>
        <taxon>Fungi</taxon>
        <taxon>Dikarya</taxon>
        <taxon>Basidiomycota</taxon>
        <taxon>Pucciniomycotina</taxon>
        <taxon>Pucciniomycetes</taxon>
        <taxon>Pucciniales</taxon>
        <taxon>Pucciniaceae</taxon>
        <taxon>Puccinia</taxon>
    </lineage>
</organism>
<comment type="caution">
    <text evidence="3">The sequence shown here is derived from an EMBL/GenBank/DDBJ whole genome shotgun (WGS) entry which is preliminary data.</text>
</comment>
<name>A0A0L0VV53_9BASI</name>
<keyword evidence="4" id="KW-1185">Reference proteome</keyword>
<dbReference type="Proteomes" id="UP000054564">
    <property type="component" value="Unassembled WGS sequence"/>
</dbReference>
<evidence type="ECO:0000256" key="1">
    <source>
        <dbReference type="SAM" id="MobiDB-lite"/>
    </source>
</evidence>
<gene>
    <name evidence="3" type="ORF">PSTG_03658</name>
</gene>
<reference evidence="4" key="1">
    <citation type="submission" date="2014-03" db="EMBL/GenBank/DDBJ databases">
        <title>The Genome Sequence of Puccinia striiformis f. sp. tritici PST-78.</title>
        <authorList>
            <consortium name="The Broad Institute Genome Sequencing Platform"/>
            <person name="Cuomo C."/>
            <person name="Hulbert S."/>
            <person name="Chen X."/>
            <person name="Walker B."/>
            <person name="Young S.K."/>
            <person name="Zeng Q."/>
            <person name="Gargeya S."/>
            <person name="Fitzgerald M."/>
            <person name="Haas B."/>
            <person name="Abouelleil A."/>
            <person name="Alvarado L."/>
            <person name="Arachchi H.M."/>
            <person name="Berlin A.M."/>
            <person name="Chapman S.B."/>
            <person name="Goldberg J."/>
            <person name="Griggs A."/>
            <person name="Gujja S."/>
            <person name="Hansen M."/>
            <person name="Howarth C."/>
            <person name="Imamovic A."/>
            <person name="Larimer J."/>
            <person name="McCowan C."/>
            <person name="Montmayeur A."/>
            <person name="Murphy C."/>
            <person name="Neiman D."/>
            <person name="Pearson M."/>
            <person name="Priest M."/>
            <person name="Roberts A."/>
            <person name="Saif S."/>
            <person name="Shea T."/>
            <person name="Sisk P."/>
            <person name="Sykes S."/>
            <person name="Wortman J."/>
            <person name="Nusbaum C."/>
            <person name="Birren B."/>
        </authorList>
    </citation>
    <scope>NUCLEOTIDE SEQUENCE [LARGE SCALE GENOMIC DNA]</scope>
    <source>
        <strain evidence="4">race PST-78</strain>
    </source>
</reference>
<dbReference type="OrthoDB" id="2503271at2759"/>
<keyword evidence="2" id="KW-0732">Signal</keyword>
<evidence type="ECO:0000256" key="2">
    <source>
        <dbReference type="SAM" id="SignalP"/>
    </source>
</evidence>
<feature type="chain" id="PRO_5005550647" evidence="2">
    <location>
        <begin position="21"/>
        <end position="470"/>
    </location>
</feature>
<sequence>MKQSIVCALAVFQLIGQISCKPLPTSNLPTTSGDASLFPRDDRFNLRQRHRRSPRPQKKKDGERGTSKTLGTNVRQVAVKNTVDDVAVQEAAKALALATKNVDDLILILQNPQASEDDIRKAAQEALKNEANEDFPRETLASAARNTTEAQGALAIIRDHGPTVVAAFKDIEKNSKDKAKVIESLKQILLARLQVVAANNDLIGGTPGGDRQLIFTSQISPSQLAIGTKLDDNQRKVVQEAQSNLAAQTKKVDEAVAVIQKQGSTPQEIEAAAKEALIQEGEEDFAREVLASAASDGKVAMAALKAVKDHGPTEVIAGFKAIVADSKNADSVRKNIDLVVKGREKVVPANLRLIELSGVSSASADSRAVQADKKLVASAKTSTAPATSDTIILTDESSDNDKRRLDTSAKANKDKDPKISAESDDKIEVTKKLLSRISGGSGQSVVLVGSAASRAKEQAAASAATPQIAP</sequence>
<feature type="compositionally biased region" description="Low complexity" evidence="1">
    <location>
        <begin position="450"/>
        <end position="464"/>
    </location>
</feature>
<protein>
    <submittedName>
        <fullName evidence="3">Uncharacterized protein</fullName>
    </submittedName>
</protein>